<evidence type="ECO:0000256" key="13">
    <source>
        <dbReference type="SAM" id="Phobius"/>
    </source>
</evidence>
<dbReference type="PROSITE" id="PS50109">
    <property type="entry name" value="HIS_KIN"/>
    <property type="match status" value="1"/>
</dbReference>
<dbReference type="GO" id="GO:0005509">
    <property type="term" value="F:calcium ion binding"/>
    <property type="evidence" value="ECO:0007669"/>
    <property type="project" value="UniProtKB-ARBA"/>
</dbReference>
<evidence type="ECO:0000259" key="14">
    <source>
        <dbReference type="PROSITE" id="PS50109"/>
    </source>
</evidence>
<feature type="domain" description="HAMP" evidence="15">
    <location>
        <begin position="203"/>
        <end position="256"/>
    </location>
</feature>
<evidence type="ECO:0000256" key="5">
    <source>
        <dbReference type="ARBA" id="ARBA00022553"/>
    </source>
</evidence>
<evidence type="ECO:0000256" key="8">
    <source>
        <dbReference type="ARBA" id="ARBA00022777"/>
    </source>
</evidence>
<dbReference type="FunFam" id="3.30.565.10:FF:000006">
    <property type="entry name" value="Sensor histidine kinase WalK"/>
    <property type="match status" value="1"/>
</dbReference>
<comment type="cofactor">
    <cofactor evidence="2">
        <name>a divalent metal cation</name>
        <dbReference type="ChEBI" id="CHEBI:60240"/>
    </cofactor>
</comment>
<dbReference type="InterPro" id="IPR050428">
    <property type="entry name" value="TCS_sensor_his_kinase"/>
</dbReference>
<name>A0A4Q7U073_9MICO</name>
<protein>
    <recommendedName>
        <fullName evidence="4">histidine kinase</fullName>
        <ecNumber evidence="4">2.7.13.3</ecNumber>
    </recommendedName>
</protein>
<comment type="caution">
    <text evidence="16">The sequence shown here is derived from an EMBL/GenBank/DDBJ whole genome shotgun (WGS) entry which is preliminary data.</text>
</comment>
<feature type="domain" description="Histidine kinase" evidence="14">
    <location>
        <begin position="271"/>
        <end position="492"/>
    </location>
</feature>
<evidence type="ECO:0000256" key="11">
    <source>
        <dbReference type="ARBA" id="ARBA00023136"/>
    </source>
</evidence>
<dbReference type="InterPro" id="IPR036890">
    <property type="entry name" value="HATPase_C_sf"/>
</dbReference>
<dbReference type="CDD" id="cd00082">
    <property type="entry name" value="HisKA"/>
    <property type="match status" value="1"/>
</dbReference>
<dbReference type="InterPro" id="IPR003660">
    <property type="entry name" value="HAMP_dom"/>
</dbReference>
<dbReference type="SUPFAM" id="SSF47384">
    <property type="entry name" value="Homodimeric domain of signal transducing histidine kinase"/>
    <property type="match status" value="1"/>
</dbReference>
<dbReference type="Gene3D" id="1.10.287.130">
    <property type="match status" value="1"/>
</dbReference>
<dbReference type="PANTHER" id="PTHR45436:SF5">
    <property type="entry name" value="SENSOR HISTIDINE KINASE TRCS"/>
    <property type="match status" value="1"/>
</dbReference>
<dbReference type="InterPro" id="IPR005467">
    <property type="entry name" value="His_kinase_dom"/>
</dbReference>
<dbReference type="InterPro" id="IPR003594">
    <property type="entry name" value="HATPase_dom"/>
</dbReference>
<dbReference type="FunFam" id="1.10.287.130:FF:000001">
    <property type="entry name" value="Two-component sensor histidine kinase"/>
    <property type="match status" value="1"/>
</dbReference>
<evidence type="ECO:0000256" key="9">
    <source>
        <dbReference type="ARBA" id="ARBA00022989"/>
    </source>
</evidence>
<feature type="region of interest" description="Disordered" evidence="12">
    <location>
        <begin position="515"/>
        <end position="555"/>
    </location>
</feature>
<keyword evidence="10" id="KW-0902">Two-component regulatory system</keyword>
<dbReference type="Gene3D" id="3.30.565.10">
    <property type="entry name" value="Histidine kinase-like ATPase, C-terminal domain"/>
    <property type="match status" value="1"/>
</dbReference>
<evidence type="ECO:0000256" key="4">
    <source>
        <dbReference type="ARBA" id="ARBA00012438"/>
    </source>
</evidence>
<dbReference type="InterPro" id="IPR004358">
    <property type="entry name" value="Sig_transdc_His_kin-like_C"/>
</dbReference>
<gene>
    <name evidence="16" type="ORF">EV139_1699</name>
</gene>
<reference evidence="16 17" key="1">
    <citation type="journal article" date="2015" name="Stand. Genomic Sci.">
        <title>Genomic Encyclopedia of Bacterial and Archaeal Type Strains, Phase III: the genomes of soil and plant-associated and newly described type strains.</title>
        <authorList>
            <person name="Whitman W.B."/>
            <person name="Woyke T."/>
            <person name="Klenk H.P."/>
            <person name="Zhou Y."/>
            <person name="Lilburn T.G."/>
            <person name="Beck B.J."/>
            <person name="De Vos P."/>
            <person name="Vandamme P."/>
            <person name="Eisen J.A."/>
            <person name="Garrity G."/>
            <person name="Hugenholtz P."/>
            <person name="Kyrpides N.C."/>
        </authorList>
    </citation>
    <scope>NUCLEOTIDE SEQUENCE [LARGE SCALE GENOMIC DNA]</scope>
    <source>
        <strain evidence="16 17">RF6</strain>
    </source>
</reference>
<dbReference type="AlphaFoldDB" id="A0A4Q7U073"/>
<dbReference type="Pfam" id="PF02518">
    <property type="entry name" value="HATPase_c"/>
    <property type="match status" value="1"/>
</dbReference>
<keyword evidence="8 16" id="KW-0418">Kinase</keyword>
<dbReference type="PANTHER" id="PTHR45436">
    <property type="entry name" value="SENSOR HISTIDINE KINASE YKOH"/>
    <property type="match status" value="1"/>
</dbReference>
<dbReference type="SUPFAM" id="SSF158472">
    <property type="entry name" value="HAMP domain-like"/>
    <property type="match status" value="1"/>
</dbReference>
<dbReference type="Pfam" id="PF00512">
    <property type="entry name" value="HisKA"/>
    <property type="match status" value="1"/>
</dbReference>
<evidence type="ECO:0000256" key="1">
    <source>
        <dbReference type="ARBA" id="ARBA00000085"/>
    </source>
</evidence>
<dbReference type="EC" id="2.7.13.3" evidence="4"/>
<dbReference type="GO" id="GO:0005886">
    <property type="term" value="C:plasma membrane"/>
    <property type="evidence" value="ECO:0007669"/>
    <property type="project" value="UniProtKB-SubCell"/>
</dbReference>
<dbReference type="SMART" id="SM00304">
    <property type="entry name" value="HAMP"/>
    <property type="match status" value="1"/>
</dbReference>
<dbReference type="SMART" id="SM00387">
    <property type="entry name" value="HATPase_c"/>
    <property type="match status" value="1"/>
</dbReference>
<dbReference type="Proteomes" id="UP000291832">
    <property type="component" value="Unassembled WGS sequence"/>
</dbReference>
<dbReference type="PROSITE" id="PS50885">
    <property type="entry name" value="HAMP"/>
    <property type="match status" value="1"/>
</dbReference>
<evidence type="ECO:0000313" key="16">
    <source>
        <dbReference type="EMBL" id="RZT66267.1"/>
    </source>
</evidence>
<evidence type="ECO:0000256" key="2">
    <source>
        <dbReference type="ARBA" id="ARBA00001968"/>
    </source>
</evidence>
<dbReference type="Gene3D" id="6.10.340.10">
    <property type="match status" value="1"/>
</dbReference>
<dbReference type="EMBL" id="SHKI01000004">
    <property type="protein sequence ID" value="RZT66267.1"/>
    <property type="molecule type" value="Genomic_DNA"/>
</dbReference>
<evidence type="ECO:0000259" key="15">
    <source>
        <dbReference type="PROSITE" id="PS50885"/>
    </source>
</evidence>
<proteinExistence type="predicted"/>
<comment type="subcellular location">
    <subcellularLocation>
        <location evidence="3">Cell membrane</location>
    </subcellularLocation>
</comment>
<feature type="region of interest" description="Disordered" evidence="12">
    <location>
        <begin position="476"/>
        <end position="502"/>
    </location>
</feature>
<keyword evidence="6" id="KW-0808">Transferase</keyword>
<feature type="transmembrane region" description="Helical" evidence="13">
    <location>
        <begin position="21"/>
        <end position="43"/>
    </location>
</feature>
<evidence type="ECO:0000313" key="17">
    <source>
        <dbReference type="Proteomes" id="UP000291832"/>
    </source>
</evidence>
<evidence type="ECO:0000256" key="6">
    <source>
        <dbReference type="ARBA" id="ARBA00022679"/>
    </source>
</evidence>
<keyword evidence="9 13" id="KW-1133">Transmembrane helix</keyword>
<dbReference type="SMART" id="SM00388">
    <property type="entry name" value="HisKA"/>
    <property type="match status" value="1"/>
</dbReference>
<sequence length="555" mass="58769">MSRPSKESRPSFAERWADISLRAKITGVTVFILFLGLIVAGVGTLSVLRPMLLANQTATLTQIRKDPTTVLAAGANSVNLSREDILYASQQYYVALFDAAGALQYDNTHGQRSSSVPELLSPLTLDSLTQDPTQFIPMTSADRTNWRAVAVPVLVPGQSGGMLLIAVSTAGINQVVAQYVIIFTGFGIAVILLGAALTRLLVTTTFLPLAEVEQTALEIARGDTSKRIMVASPHTEVGHLGESLNVMLDRLDGSLEEQARTIERMRRFIGDASHELRTPLVSVRGYAELYRMGALQETEQVGQAMERIEKEAIRMTSLVEDLLALARLDERRPLVLASLPLNQLARDAALDARAQAPDREVTVVEDDADPIVVGDEHKVRQLLTNLIGNAMRHTPEGSPIEIVVSTPEQAEGETAAARFEIVDHGEGVPEQIRDKIFGRFWRADSSRNRETGGSGLGLAIVQSIVEAHRGTVSVHETPGGGATFRVDLPGTHPDPTTGSTPTVQTAAVRAVGSEAAVGAGGASADSGAAPASGDAAQAGAEGAEGAAPTAPVDPA</sequence>
<dbReference type="PRINTS" id="PR00344">
    <property type="entry name" value="BCTRLSENSOR"/>
</dbReference>
<keyword evidence="7 13" id="KW-0812">Transmembrane</keyword>
<evidence type="ECO:0000256" key="7">
    <source>
        <dbReference type="ARBA" id="ARBA00022692"/>
    </source>
</evidence>
<dbReference type="InterPro" id="IPR003661">
    <property type="entry name" value="HisK_dim/P_dom"/>
</dbReference>
<keyword evidence="17" id="KW-1185">Reference proteome</keyword>
<dbReference type="OrthoDB" id="9786919at2"/>
<evidence type="ECO:0000256" key="12">
    <source>
        <dbReference type="SAM" id="MobiDB-lite"/>
    </source>
</evidence>
<dbReference type="SUPFAM" id="SSF55874">
    <property type="entry name" value="ATPase domain of HSP90 chaperone/DNA topoisomerase II/histidine kinase"/>
    <property type="match status" value="1"/>
</dbReference>
<dbReference type="GO" id="GO:0000155">
    <property type="term" value="F:phosphorelay sensor kinase activity"/>
    <property type="evidence" value="ECO:0007669"/>
    <property type="project" value="InterPro"/>
</dbReference>
<organism evidence="16 17">
    <name type="scientific">Leucobacter luti</name>
    <dbReference type="NCBI Taxonomy" id="340320"/>
    <lineage>
        <taxon>Bacteria</taxon>
        <taxon>Bacillati</taxon>
        <taxon>Actinomycetota</taxon>
        <taxon>Actinomycetes</taxon>
        <taxon>Micrococcales</taxon>
        <taxon>Microbacteriaceae</taxon>
        <taxon>Leucobacter</taxon>
    </lineage>
</organism>
<keyword evidence="5" id="KW-0597">Phosphoprotein</keyword>
<feature type="transmembrane region" description="Helical" evidence="13">
    <location>
        <begin position="146"/>
        <end position="167"/>
    </location>
</feature>
<dbReference type="InterPro" id="IPR036097">
    <property type="entry name" value="HisK_dim/P_sf"/>
</dbReference>
<feature type="transmembrane region" description="Helical" evidence="13">
    <location>
        <begin position="179"/>
        <end position="202"/>
    </location>
</feature>
<comment type="catalytic activity">
    <reaction evidence="1">
        <text>ATP + protein L-histidine = ADP + protein N-phospho-L-histidine.</text>
        <dbReference type="EC" id="2.7.13.3"/>
    </reaction>
</comment>
<dbReference type="Pfam" id="PF00672">
    <property type="entry name" value="HAMP"/>
    <property type="match status" value="1"/>
</dbReference>
<dbReference type="CDD" id="cd06225">
    <property type="entry name" value="HAMP"/>
    <property type="match status" value="1"/>
</dbReference>
<keyword evidence="11 13" id="KW-0472">Membrane</keyword>
<evidence type="ECO:0000256" key="3">
    <source>
        <dbReference type="ARBA" id="ARBA00004236"/>
    </source>
</evidence>
<dbReference type="RefSeq" id="WP_130453867.1">
    <property type="nucleotide sequence ID" value="NZ_QYAG01000001.1"/>
</dbReference>
<evidence type="ECO:0000256" key="10">
    <source>
        <dbReference type="ARBA" id="ARBA00023012"/>
    </source>
</evidence>
<accession>A0A4Q7U073</accession>